<dbReference type="Gene3D" id="2.60.120.260">
    <property type="entry name" value="Galactose-binding domain-like"/>
    <property type="match status" value="1"/>
</dbReference>
<sequence>MDGVKDDGVVFQIAYVIIKAANSPRPGNWILERSIDGVTFDPWQYYAITDTECLTRFNINPSDRTSILHQR</sequence>
<evidence type="ECO:0000256" key="1">
    <source>
        <dbReference type="ARBA" id="ARBA00023157"/>
    </source>
</evidence>
<dbReference type="InterPro" id="IPR050440">
    <property type="entry name" value="Laminin/Netrin_ECM"/>
</dbReference>
<dbReference type="GO" id="GO:0007411">
    <property type="term" value="P:axon guidance"/>
    <property type="evidence" value="ECO:0007669"/>
    <property type="project" value="TreeGrafter"/>
</dbReference>
<dbReference type="GO" id="GO:0005201">
    <property type="term" value="F:extracellular matrix structural constituent"/>
    <property type="evidence" value="ECO:0007669"/>
    <property type="project" value="TreeGrafter"/>
</dbReference>
<name>A0AAD3RKK1_LATJO</name>
<organism evidence="4 5">
    <name type="scientific">Lates japonicus</name>
    <name type="common">Japanese lates</name>
    <dbReference type="NCBI Taxonomy" id="270547"/>
    <lineage>
        <taxon>Eukaryota</taxon>
        <taxon>Metazoa</taxon>
        <taxon>Chordata</taxon>
        <taxon>Craniata</taxon>
        <taxon>Vertebrata</taxon>
        <taxon>Euteleostomi</taxon>
        <taxon>Actinopterygii</taxon>
        <taxon>Neopterygii</taxon>
        <taxon>Teleostei</taxon>
        <taxon>Neoteleostei</taxon>
        <taxon>Acanthomorphata</taxon>
        <taxon>Carangaria</taxon>
        <taxon>Carangaria incertae sedis</taxon>
        <taxon>Centropomidae</taxon>
        <taxon>Lates</taxon>
    </lineage>
</organism>
<keyword evidence="2" id="KW-0424">Laminin EGF-like domain</keyword>
<proteinExistence type="predicted"/>
<dbReference type="PANTHER" id="PTHR10574">
    <property type="entry name" value="NETRIN/LAMININ-RELATED"/>
    <property type="match status" value="1"/>
</dbReference>
<protein>
    <submittedName>
        <fullName evidence="4">Laminin subunit alpha-2 isoform X1</fullName>
    </submittedName>
</protein>
<dbReference type="PANTHER" id="PTHR10574:SF436">
    <property type="entry name" value="LAMININ SUBUNIT ALPHA-2"/>
    <property type="match status" value="1"/>
</dbReference>
<dbReference type="GO" id="GO:0009887">
    <property type="term" value="P:animal organ morphogenesis"/>
    <property type="evidence" value="ECO:0007669"/>
    <property type="project" value="TreeGrafter"/>
</dbReference>
<accession>A0AAD3RKK1</accession>
<evidence type="ECO:0000313" key="4">
    <source>
        <dbReference type="EMBL" id="GLD73874.1"/>
    </source>
</evidence>
<dbReference type="EMBL" id="BRZM01001860">
    <property type="protein sequence ID" value="GLD73874.1"/>
    <property type="molecule type" value="Genomic_DNA"/>
</dbReference>
<dbReference type="InterPro" id="IPR008211">
    <property type="entry name" value="Laminin_N"/>
</dbReference>
<dbReference type="GO" id="GO:0005604">
    <property type="term" value="C:basement membrane"/>
    <property type="evidence" value="ECO:0007669"/>
    <property type="project" value="TreeGrafter"/>
</dbReference>
<evidence type="ECO:0000256" key="2">
    <source>
        <dbReference type="ARBA" id="ARBA00023292"/>
    </source>
</evidence>
<dbReference type="Proteomes" id="UP001279410">
    <property type="component" value="Unassembled WGS sequence"/>
</dbReference>
<gene>
    <name evidence="4" type="ORF">AKAME5_002520000</name>
</gene>
<feature type="domain" description="Laminin N-terminal" evidence="3">
    <location>
        <begin position="1"/>
        <end position="71"/>
    </location>
</feature>
<keyword evidence="5" id="KW-1185">Reference proteome</keyword>
<keyword evidence="1" id="KW-1015">Disulfide bond</keyword>
<dbReference type="AlphaFoldDB" id="A0AAD3RKK1"/>
<evidence type="ECO:0000313" key="5">
    <source>
        <dbReference type="Proteomes" id="UP001279410"/>
    </source>
</evidence>
<dbReference type="Pfam" id="PF00055">
    <property type="entry name" value="Laminin_N"/>
    <property type="match status" value="1"/>
</dbReference>
<reference evidence="4" key="1">
    <citation type="submission" date="2022-08" db="EMBL/GenBank/DDBJ databases">
        <title>Genome sequencing of akame (Lates japonicus).</title>
        <authorList>
            <person name="Hashiguchi Y."/>
            <person name="Takahashi H."/>
        </authorList>
    </citation>
    <scope>NUCLEOTIDE SEQUENCE</scope>
    <source>
        <strain evidence="4">Kochi</strain>
    </source>
</reference>
<dbReference type="PROSITE" id="PS51117">
    <property type="entry name" value="LAMININ_NTER"/>
    <property type="match status" value="1"/>
</dbReference>
<dbReference type="GO" id="GO:0009888">
    <property type="term" value="P:tissue development"/>
    <property type="evidence" value="ECO:0007669"/>
    <property type="project" value="TreeGrafter"/>
</dbReference>
<comment type="caution">
    <text evidence="4">The sequence shown here is derived from an EMBL/GenBank/DDBJ whole genome shotgun (WGS) entry which is preliminary data.</text>
</comment>
<evidence type="ECO:0000259" key="3">
    <source>
        <dbReference type="PROSITE" id="PS51117"/>
    </source>
</evidence>